<dbReference type="GO" id="GO:0004197">
    <property type="term" value="F:cysteine-type endopeptidase activity"/>
    <property type="evidence" value="ECO:0007669"/>
    <property type="project" value="InterPro"/>
</dbReference>
<evidence type="ECO:0000259" key="2">
    <source>
        <dbReference type="PROSITE" id="PS50208"/>
    </source>
</evidence>
<dbReference type="SUPFAM" id="SSF52129">
    <property type="entry name" value="Caspase-like"/>
    <property type="match status" value="1"/>
</dbReference>
<dbReference type="InterPro" id="IPR052039">
    <property type="entry name" value="Caspase-related_regulators"/>
</dbReference>
<dbReference type="PROSITE" id="PS50208">
    <property type="entry name" value="CASPASE_P20"/>
    <property type="match status" value="1"/>
</dbReference>
<dbReference type="EMBL" id="CACVAX010000050">
    <property type="protein sequence ID" value="CAA6818056.1"/>
    <property type="molecule type" value="Genomic_DNA"/>
</dbReference>
<dbReference type="Gene3D" id="3.40.50.1460">
    <property type="match status" value="1"/>
</dbReference>
<dbReference type="InterPro" id="IPR029030">
    <property type="entry name" value="Caspase-like_dom_sf"/>
</dbReference>
<organism evidence="3">
    <name type="scientific">uncultured Sulfurovum sp</name>
    <dbReference type="NCBI Taxonomy" id="269237"/>
    <lineage>
        <taxon>Bacteria</taxon>
        <taxon>Pseudomonadati</taxon>
        <taxon>Campylobacterota</taxon>
        <taxon>Epsilonproteobacteria</taxon>
        <taxon>Campylobacterales</taxon>
        <taxon>Sulfurovaceae</taxon>
        <taxon>Sulfurovum</taxon>
        <taxon>environmental samples</taxon>
    </lineage>
</organism>
<proteinExistence type="inferred from homology"/>
<sequence length="321" mass="34926">MMLKIHVYTLLFLIVFLTGCQESKLGVVVPLASSGELNVRTGHYNRALSHHSFSGDGATTSNRPTVAKTNVTQLYVPVAKKDLPSVANQKRVALVIGNASYANAGRLANPINDARGMATALEELGFKVISHEDLSQSEMKRAVDNFGNLLDQYDVSLFFYAGHGIQVNGKNYLIPVDAKISSKKDVEYNSIDAGRILAKMEDAKSKTNIIILDACRNNPFERSWNRAVRLNGGGGGLAFMNAPSGSLIAYSTAPGNTASDGEAGTNGVYTSALLEHMRTANIPIEEMFKRVRVSVENNTNKKQISWESTSLKGSFFFKVEK</sequence>
<dbReference type="SMART" id="SM00115">
    <property type="entry name" value="CASc"/>
    <property type="match status" value="1"/>
</dbReference>
<dbReference type="AlphaFoldDB" id="A0A6S6TSK8"/>
<dbReference type="GO" id="GO:0006508">
    <property type="term" value="P:proteolysis"/>
    <property type="evidence" value="ECO:0007669"/>
    <property type="project" value="InterPro"/>
</dbReference>
<dbReference type="PANTHER" id="PTHR22576:SF37">
    <property type="entry name" value="MUCOSA-ASSOCIATED LYMPHOID TISSUE LYMPHOMA TRANSLOCATION PROTEIN 1"/>
    <property type="match status" value="1"/>
</dbReference>
<comment type="similarity">
    <text evidence="1">Belongs to the peptidase C14A family.</text>
</comment>
<dbReference type="PANTHER" id="PTHR22576">
    <property type="entry name" value="MUCOSA ASSOCIATED LYMPHOID TISSUE LYMPHOMA TRANSLOCATION PROTEIN 1/PARACASPASE"/>
    <property type="match status" value="1"/>
</dbReference>
<name>A0A6S6TSK8_9BACT</name>
<dbReference type="InterPro" id="IPR001309">
    <property type="entry name" value="Pept_C14_p20"/>
</dbReference>
<dbReference type="Pfam" id="PF00656">
    <property type="entry name" value="Peptidase_C14"/>
    <property type="match status" value="1"/>
</dbReference>
<accession>A0A6S6TSK8</accession>
<protein>
    <submittedName>
        <fullName evidence="3">Mlr3463 protein</fullName>
    </submittedName>
</protein>
<gene>
    <name evidence="3" type="ORF">HELGO_WM8172</name>
</gene>
<feature type="domain" description="Caspase family p20" evidence="2">
    <location>
        <begin position="89"/>
        <end position="219"/>
    </location>
</feature>
<dbReference type="InterPro" id="IPR011600">
    <property type="entry name" value="Pept_C14_caspase"/>
</dbReference>
<reference evidence="3" key="1">
    <citation type="submission" date="2020-01" db="EMBL/GenBank/DDBJ databases">
        <authorList>
            <person name="Meier V. D."/>
            <person name="Meier V D."/>
        </authorList>
    </citation>
    <scope>NUCLEOTIDE SEQUENCE</scope>
    <source>
        <strain evidence="3">HLG_WM_MAG_04</strain>
    </source>
</reference>
<evidence type="ECO:0000313" key="3">
    <source>
        <dbReference type="EMBL" id="CAA6818056.1"/>
    </source>
</evidence>
<dbReference type="InterPro" id="IPR015917">
    <property type="entry name" value="Pept_C14A"/>
</dbReference>
<dbReference type="PRINTS" id="PR00376">
    <property type="entry name" value="IL1BCENZYME"/>
</dbReference>
<dbReference type="PROSITE" id="PS51257">
    <property type="entry name" value="PROKAR_LIPOPROTEIN"/>
    <property type="match status" value="1"/>
</dbReference>
<evidence type="ECO:0000256" key="1">
    <source>
        <dbReference type="ARBA" id="ARBA00010134"/>
    </source>
</evidence>